<protein>
    <recommendedName>
        <fullName evidence="3">Aminotransferase-like plant mobile domain-containing protein</fullName>
    </recommendedName>
</protein>
<dbReference type="Pfam" id="PF10536">
    <property type="entry name" value="PMD"/>
    <property type="match status" value="1"/>
</dbReference>
<evidence type="ECO:0000256" key="2">
    <source>
        <dbReference type="SAM" id="MobiDB-lite"/>
    </source>
</evidence>
<organism evidence="4 5">
    <name type="scientific">Spinacia oleracea</name>
    <name type="common">Spinach</name>
    <dbReference type="NCBI Taxonomy" id="3562"/>
    <lineage>
        <taxon>Eukaryota</taxon>
        <taxon>Viridiplantae</taxon>
        <taxon>Streptophyta</taxon>
        <taxon>Embryophyta</taxon>
        <taxon>Tracheophyta</taxon>
        <taxon>Spermatophyta</taxon>
        <taxon>Magnoliopsida</taxon>
        <taxon>eudicotyledons</taxon>
        <taxon>Gunneridae</taxon>
        <taxon>Pentapetalae</taxon>
        <taxon>Caryophyllales</taxon>
        <taxon>Chenopodiaceae</taxon>
        <taxon>Chenopodioideae</taxon>
        <taxon>Anserineae</taxon>
        <taxon>Spinacia</taxon>
    </lineage>
</organism>
<keyword evidence="4" id="KW-1185">Reference proteome</keyword>
<dbReference type="GO" id="GO:0010073">
    <property type="term" value="P:meristem maintenance"/>
    <property type="evidence" value="ECO:0007669"/>
    <property type="project" value="InterPro"/>
</dbReference>
<dbReference type="PANTHER" id="PTHR46033">
    <property type="entry name" value="PROTEIN MAIN-LIKE 2"/>
    <property type="match status" value="1"/>
</dbReference>
<feature type="domain" description="Aminotransferase-like plant mobile" evidence="3">
    <location>
        <begin position="75"/>
        <end position="302"/>
    </location>
</feature>
<evidence type="ECO:0000256" key="1">
    <source>
        <dbReference type="SAM" id="Coils"/>
    </source>
</evidence>
<feature type="compositionally biased region" description="Basic and acidic residues" evidence="2">
    <location>
        <begin position="357"/>
        <end position="367"/>
    </location>
</feature>
<dbReference type="Proteomes" id="UP000813463">
    <property type="component" value="Chromosome 5"/>
</dbReference>
<evidence type="ECO:0000313" key="4">
    <source>
        <dbReference type="Proteomes" id="UP000813463"/>
    </source>
</evidence>
<proteinExistence type="predicted"/>
<dbReference type="AlphaFoldDB" id="A0A9R0JYL1"/>
<dbReference type="PANTHER" id="PTHR46033:SF8">
    <property type="entry name" value="PROTEIN MAINTENANCE OF MERISTEMS-LIKE"/>
    <property type="match status" value="1"/>
</dbReference>
<feature type="coiled-coil region" evidence="1">
    <location>
        <begin position="476"/>
        <end position="517"/>
    </location>
</feature>
<dbReference type="GeneID" id="110791451"/>
<feature type="region of interest" description="Disordered" evidence="2">
    <location>
        <begin position="357"/>
        <end position="390"/>
    </location>
</feature>
<keyword evidence="1" id="KW-0175">Coiled coil</keyword>
<sequence length="544" mass="62531">MRRSTRRSTMAVSIHQSLDLDSNRTSTRRSSSILPQFEETRNLVGNFTTKFSMSSFVKRVEELTHDQRTAIERVGFGNLLHVHHHSLRKNLLVEWMERWDSDKRAFILHDKELTITNIDVALILGLRTIGNPVCLSEEDPISELEKEYGATSRSRKISIITLEQRLESLGEIANEDFVRTFLLFIFGTLLFPNSNAKVDSRYLSLLKDLDAVSEFAWGMSVVEDLYNWLSKRKEEQTKSIEGCLILLQIWSYEHIDIGRPNLLSGSLDFPRACRWESSRCNSPRHWFTTKFNELDENQVTWKLQPTTTELSIEIIRELLVEVAVGDKIPSKTTTTTMKDVPSKIFSRNIAVLDEEPERVVRRGKDEQQAGVPENSGQSSEISSLIEETNREVLSTRTRSTAFVTMGLPPKSLKQHAALDKEAAIDVRRSKTTTQDDIREDSRQSDVSAMTEDYTECSSSYGLQEGQIAEISQCLKVKCDLNEVDELKRKNDMLEEVVAKLRKENADLREDNQRLRTSPPPDRIERRIHQMYDEIQADLDLYGLR</sequence>
<name>A0A9R0JYL1_SPIOL</name>
<feature type="compositionally biased region" description="Polar residues" evidence="2">
    <location>
        <begin position="374"/>
        <end position="390"/>
    </location>
</feature>
<feature type="region of interest" description="Disordered" evidence="2">
    <location>
        <begin position="427"/>
        <end position="450"/>
    </location>
</feature>
<accession>A0A9R0JYL1</accession>
<evidence type="ECO:0000313" key="5">
    <source>
        <dbReference type="RefSeq" id="XP_021851890.2"/>
    </source>
</evidence>
<dbReference type="KEGG" id="soe:110791451"/>
<gene>
    <name evidence="5" type="primary">LOC110791451</name>
</gene>
<dbReference type="InterPro" id="IPR044824">
    <property type="entry name" value="MAIN-like"/>
</dbReference>
<reference evidence="4" key="1">
    <citation type="journal article" date="2021" name="Nat. Commun.">
        <title>Genomic analyses provide insights into spinach domestication and the genetic basis of agronomic traits.</title>
        <authorList>
            <person name="Cai X."/>
            <person name="Sun X."/>
            <person name="Xu C."/>
            <person name="Sun H."/>
            <person name="Wang X."/>
            <person name="Ge C."/>
            <person name="Zhang Z."/>
            <person name="Wang Q."/>
            <person name="Fei Z."/>
            <person name="Jiao C."/>
            <person name="Wang Q."/>
        </authorList>
    </citation>
    <scope>NUCLEOTIDE SEQUENCE [LARGE SCALE GENOMIC DNA]</scope>
    <source>
        <strain evidence="4">cv. Varoflay</strain>
    </source>
</reference>
<reference evidence="5" key="2">
    <citation type="submission" date="2025-08" db="UniProtKB">
        <authorList>
            <consortium name="RefSeq"/>
        </authorList>
    </citation>
    <scope>IDENTIFICATION</scope>
    <source>
        <tissue evidence="5">Leaf</tissue>
    </source>
</reference>
<dbReference type="RefSeq" id="XP_021851890.2">
    <property type="nucleotide sequence ID" value="XM_021996198.2"/>
</dbReference>
<feature type="compositionally biased region" description="Basic and acidic residues" evidence="2">
    <location>
        <begin position="427"/>
        <end position="443"/>
    </location>
</feature>
<dbReference type="InterPro" id="IPR019557">
    <property type="entry name" value="AminoTfrase-like_pln_mobile"/>
</dbReference>
<evidence type="ECO:0000259" key="3">
    <source>
        <dbReference type="Pfam" id="PF10536"/>
    </source>
</evidence>